<evidence type="ECO:0000256" key="1">
    <source>
        <dbReference type="ARBA" id="ARBA00004141"/>
    </source>
</evidence>
<dbReference type="Pfam" id="PF07690">
    <property type="entry name" value="MFS_1"/>
    <property type="match status" value="1"/>
</dbReference>
<evidence type="ECO:0000256" key="6">
    <source>
        <dbReference type="SAM" id="Phobius"/>
    </source>
</evidence>
<dbReference type="PANTHER" id="PTHR23507">
    <property type="entry name" value="ZGC:174356"/>
    <property type="match status" value="1"/>
</dbReference>
<evidence type="ECO:0000256" key="5">
    <source>
        <dbReference type="SAM" id="MobiDB-lite"/>
    </source>
</evidence>
<proteinExistence type="predicted"/>
<dbReference type="InterPro" id="IPR011701">
    <property type="entry name" value="MFS"/>
</dbReference>
<dbReference type="InterPro" id="IPR036259">
    <property type="entry name" value="MFS_trans_sf"/>
</dbReference>
<comment type="subcellular location">
    <subcellularLocation>
        <location evidence="1">Membrane</location>
        <topology evidence="1">Multi-pass membrane protein</topology>
    </subcellularLocation>
</comment>
<feature type="transmembrane region" description="Helical" evidence="6">
    <location>
        <begin position="158"/>
        <end position="178"/>
    </location>
</feature>
<protein>
    <submittedName>
        <fullName evidence="7">Uncharacterized protein</fullName>
    </submittedName>
</protein>
<name>A0AAE1JZ66_PETCI</name>
<feature type="compositionally biased region" description="Low complexity" evidence="5">
    <location>
        <begin position="281"/>
        <end position="296"/>
    </location>
</feature>
<feature type="region of interest" description="Disordered" evidence="5">
    <location>
        <begin position="274"/>
        <end position="318"/>
    </location>
</feature>
<dbReference type="Proteomes" id="UP001286313">
    <property type="component" value="Unassembled WGS sequence"/>
</dbReference>
<organism evidence="7 8">
    <name type="scientific">Petrolisthes cinctipes</name>
    <name type="common">Flat porcelain crab</name>
    <dbReference type="NCBI Taxonomy" id="88211"/>
    <lineage>
        <taxon>Eukaryota</taxon>
        <taxon>Metazoa</taxon>
        <taxon>Ecdysozoa</taxon>
        <taxon>Arthropoda</taxon>
        <taxon>Crustacea</taxon>
        <taxon>Multicrustacea</taxon>
        <taxon>Malacostraca</taxon>
        <taxon>Eumalacostraca</taxon>
        <taxon>Eucarida</taxon>
        <taxon>Decapoda</taxon>
        <taxon>Pleocyemata</taxon>
        <taxon>Anomura</taxon>
        <taxon>Galatheoidea</taxon>
        <taxon>Porcellanidae</taxon>
        <taxon>Petrolisthes</taxon>
    </lineage>
</organism>
<feature type="transmembrane region" description="Helical" evidence="6">
    <location>
        <begin position="91"/>
        <end position="114"/>
    </location>
</feature>
<evidence type="ECO:0000256" key="2">
    <source>
        <dbReference type="ARBA" id="ARBA00022692"/>
    </source>
</evidence>
<feature type="transmembrane region" description="Helical" evidence="6">
    <location>
        <begin position="120"/>
        <end position="146"/>
    </location>
</feature>
<gene>
    <name evidence="7" type="ORF">Pcinc_034447</name>
</gene>
<dbReference type="PANTHER" id="PTHR23507:SF1">
    <property type="entry name" value="FI18259P1-RELATED"/>
    <property type="match status" value="1"/>
</dbReference>
<evidence type="ECO:0000313" key="8">
    <source>
        <dbReference type="Proteomes" id="UP001286313"/>
    </source>
</evidence>
<comment type="caution">
    <text evidence="7">The sequence shown here is derived from an EMBL/GenBank/DDBJ whole genome shotgun (WGS) entry which is preliminary data.</text>
</comment>
<reference evidence="7" key="1">
    <citation type="submission" date="2023-10" db="EMBL/GenBank/DDBJ databases">
        <title>Genome assemblies of two species of porcelain crab, Petrolisthes cinctipes and Petrolisthes manimaculis (Anomura: Porcellanidae).</title>
        <authorList>
            <person name="Angst P."/>
        </authorList>
    </citation>
    <scope>NUCLEOTIDE SEQUENCE</scope>
    <source>
        <strain evidence="7">PB745_01</strain>
        <tissue evidence="7">Gill</tissue>
    </source>
</reference>
<evidence type="ECO:0000256" key="3">
    <source>
        <dbReference type="ARBA" id="ARBA00022989"/>
    </source>
</evidence>
<dbReference type="Gene3D" id="1.20.1250.20">
    <property type="entry name" value="MFS general substrate transporter like domains"/>
    <property type="match status" value="1"/>
</dbReference>
<dbReference type="AlphaFoldDB" id="A0AAE1JZ66"/>
<keyword evidence="3 6" id="KW-1133">Transmembrane helix</keyword>
<sequence length="333" mass="36165">MSVEPLMLLDGLAFSNMHVYMENLQMDRVCRVSCGLTEAVCGDLRSHTESSVEVQRRFSVFALYNGIIAAALPLFFILFMGAWSDKYGRRVPLLAVQFAHALHAFGYLLVSLAPNWPVEVILGVTLLDTLGGGAVSFLTAANAYLGDVTPEHTRTSRISLANSIWFLGGPLGTLMALAEKTPVQLRDSVALVYGLSVPAKKKIEATSSNSSARKMLEASISNSSAKKKALEAMNSNTSTKNILEAKISNSSAKISNSSTKNILEATYSNSSAKKKALEAMNSNSSANNNNNNNNNNLTPYNHNSLQPPPHPPLPQNEDHVERFFQSPANCRQF</sequence>
<evidence type="ECO:0000256" key="4">
    <source>
        <dbReference type="ARBA" id="ARBA00023136"/>
    </source>
</evidence>
<keyword evidence="4 6" id="KW-0472">Membrane</keyword>
<feature type="transmembrane region" description="Helical" evidence="6">
    <location>
        <begin position="58"/>
        <end position="79"/>
    </location>
</feature>
<keyword evidence="2 6" id="KW-0812">Transmembrane</keyword>
<dbReference type="EMBL" id="JAWQEG010005025">
    <property type="protein sequence ID" value="KAK3859448.1"/>
    <property type="molecule type" value="Genomic_DNA"/>
</dbReference>
<keyword evidence="8" id="KW-1185">Reference proteome</keyword>
<dbReference type="GO" id="GO:0016020">
    <property type="term" value="C:membrane"/>
    <property type="evidence" value="ECO:0007669"/>
    <property type="project" value="UniProtKB-SubCell"/>
</dbReference>
<dbReference type="SUPFAM" id="SSF103473">
    <property type="entry name" value="MFS general substrate transporter"/>
    <property type="match status" value="1"/>
</dbReference>
<dbReference type="GO" id="GO:0022857">
    <property type="term" value="F:transmembrane transporter activity"/>
    <property type="evidence" value="ECO:0007669"/>
    <property type="project" value="InterPro"/>
</dbReference>
<accession>A0AAE1JZ66</accession>
<evidence type="ECO:0000313" key="7">
    <source>
        <dbReference type="EMBL" id="KAK3859448.1"/>
    </source>
</evidence>